<evidence type="ECO:0000256" key="3">
    <source>
        <dbReference type="ARBA" id="ARBA00022679"/>
    </source>
</evidence>
<comment type="similarity">
    <text evidence="1">Belongs to the glycosyltransferase group 1 family. Glycosyltransferase 4 subfamily.</text>
</comment>
<evidence type="ECO:0000259" key="4">
    <source>
        <dbReference type="Pfam" id="PF00534"/>
    </source>
</evidence>
<comment type="caution">
    <text evidence="5">The sequence shown here is derived from an EMBL/GenBank/DDBJ whole genome shotgun (WGS) entry which is preliminary data.</text>
</comment>
<organism evidence="5 6">
    <name type="scientific">Prosthecobacter dejongeii</name>
    <dbReference type="NCBI Taxonomy" id="48465"/>
    <lineage>
        <taxon>Bacteria</taxon>
        <taxon>Pseudomonadati</taxon>
        <taxon>Verrucomicrobiota</taxon>
        <taxon>Verrucomicrobiia</taxon>
        <taxon>Verrucomicrobiales</taxon>
        <taxon>Verrucomicrobiaceae</taxon>
        <taxon>Prosthecobacter</taxon>
    </lineage>
</organism>
<keyword evidence="3 5" id="KW-0808">Transferase</keyword>
<evidence type="ECO:0000313" key="6">
    <source>
        <dbReference type="Proteomes" id="UP000534294"/>
    </source>
</evidence>
<dbReference type="AlphaFoldDB" id="A0A7W7YNU5"/>
<dbReference type="PANTHER" id="PTHR12526:SF640">
    <property type="entry name" value="COLANIC ACID BIOSYNTHESIS GLYCOSYLTRANSFERASE WCAL-RELATED"/>
    <property type="match status" value="1"/>
</dbReference>
<dbReference type="Proteomes" id="UP000534294">
    <property type="component" value="Unassembled WGS sequence"/>
</dbReference>
<evidence type="ECO:0000256" key="2">
    <source>
        <dbReference type="ARBA" id="ARBA00022676"/>
    </source>
</evidence>
<dbReference type="GO" id="GO:0016757">
    <property type="term" value="F:glycosyltransferase activity"/>
    <property type="evidence" value="ECO:0007669"/>
    <property type="project" value="UniProtKB-KW"/>
</dbReference>
<dbReference type="InterPro" id="IPR001296">
    <property type="entry name" value="Glyco_trans_1"/>
</dbReference>
<dbReference type="SUPFAM" id="SSF53756">
    <property type="entry name" value="UDP-Glycosyltransferase/glycogen phosphorylase"/>
    <property type="match status" value="1"/>
</dbReference>
<keyword evidence="2" id="KW-0328">Glycosyltransferase</keyword>
<dbReference type="CDD" id="cd03801">
    <property type="entry name" value="GT4_PimA-like"/>
    <property type="match status" value="1"/>
</dbReference>
<accession>A0A7W7YNU5</accession>
<dbReference type="EMBL" id="JACHIF010000009">
    <property type="protein sequence ID" value="MBB5039608.1"/>
    <property type="molecule type" value="Genomic_DNA"/>
</dbReference>
<proteinExistence type="inferred from homology"/>
<protein>
    <submittedName>
        <fullName evidence="5">Glycosyltransferase involved in cell wall biosynthesis</fullName>
    </submittedName>
</protein>
<reference evidence="5 6" key="1">
    <citation type="submission" date="2020-08" db="EMBL/GenBank/DDBJ databases">
        <title>Genomic Encyclopedia of Type Strains, Phase IV (KMG-IV): sequencing the most valuable type-strain genomes for metagenomic binning, comparative biology and taxonomic classification.</title>
        <authorList>
            <person name="Goeker M."/>
        </authorList>
    </citation>
    <scope>NUCLEOTIDE SEQUENCE [LARGE SCALE GENOMIC DNA]</scope>
    <source>
        <strain evidence="5 6">DSM 12251</strain>
    </source>
</reference>
<dbReference type="PANTHER" id="PTHR12526">
    <property type="entry name" value="GLYCOSYLTRANSFERASE"/>
    <property type="match status" value="1"/>
</dbReference>
<name>A0A7W7YNU5_9BACT</name>
<keyword evidence="6" id="KW-1185">Reference proteome</keyword>
<dbReference type="Gene3D" id="3.40.50.2000">
    <property type="entry name" value="Glycogen Phosphorylase B"/>
    <property type="match status" value="1"/>
</dbReference>
<evidence type="ECO:0000313" key="5">
    <source>
        <dbReference type="EMBL" id="MBB5039608.1"/>
    </source>
</evidence>
<dbReference type="RefSeq" id="WP_184211547.1">
    <property type="nucleotide sequence ID" value="NZ_JACHIF010000009.1"/>
</dbReference>
<feature type="domain" description="Glycosyl transferase family 1" evidence="4">
    <location>
        <begin position="213"/>
        <end position="359"/>
    </location>
</feature>
<evidence type="ECO:0000256" key="1">
    <source>
        <dbReference type="ARBA" id="ARBA00009481"/>
    </source>
</evidence>
<dbReference type="Pfam" id="PF00534">
    <property type="entry name" value="Glycos_transf_1"/>
    <property type="match status" value="1"/>
</dbReference>
<sequence>MSLRPDHRRSIAALGDVSDPSCWSGTPWHFWRAAKSGGFVEIPWELDLSRITWQRWLWNLGGLMLGRKGGFQYSDWFLNLAEKQIPRELFETEIITCNQHFPRAASVKAAGGKLSYYVDAPFVALASGRGLDLHLPAAIIQRATALEIENFEASERIVTMARWAADVIVQECRMPRTKVHTILPGANLELPVDWSFPGFVKGAGKSRDLVLGFIGKDWARKGLPWLLDLRDELERRGWRAIVQAAGHAPAELAHRKGLEFAGFIDKQKEPERFLNFLTRCDLGCLFSKHEALGLSTLEFLHAGVPVMGFAHEGMADTLPPDAGFRFPSDTPIVEAAGALEGYLTDEEAQWQMRENAQKWSPHMTWERCIREFRELWSTGNIHSPVCPWLGLSAGTPALL</sequence>
<gene>
    <name evidence="5" type="ORF">HNQ64_003883</name>
</gene>